<evidence type="ECO:0008006" key="4">
    <source>
        <dbReference type="Google" id="ProtNLM"/>
    </source>
</evidence>
<dbReference type="EMBL" id="JBHSSL010000035">
    <property type="protein sequence ID" value="MFC6170165.1"/>
    <property type="molecule type" value="Genomic_DNA"/>
</dbReference>
<feature type="transmembrane region" description="Helical" evidence="1">
    <location>
        <begin position="459"/>
        <end position="477"/>
    </location>
</feature>
<comment type="caution">
    <text evidence="2">The sequence shown here is derived from an EMBL/GenBank/DDBJ whole genome shotgun (WGS) entry which is preliminary data.</text>
</comment>
<feature type="transmembrane region" description="Helical" evidence="1">
    <location>
        <begin position="237"/>
        <end position="270"/>
    </location>
</feature>
<feature type="transmembrane region" description="Helical" evidence="1">
    <location>
        <begin position="189"/>
        <end position="207"/>
    </location>
</feature>
<feature type="transmembrane region" description="Helical" evidence="1">
    <location>
        <begin position="51"/>
        <end position="71"/>
    </location>
</feature>
<accession>A0ABW1RG65</accession>
<proteinExistence type="predicted"/>
<keyword evidence="1" id="KW-0472">Membrane</keyword>
<feature type="transmembrane region" description="Helical" evidence="1">
    <location>
        <begin position="277"/>
        <end position="296"/>
    </location>
</feature>
<organism evidence="2 3">
    <name type="scientific">Loigolactobacillus jiayinensis</name>
    <dbReference type="NCBI Taxonomy" id="2486016"/>
    <lineage>
        <taxon>Bacteria</taxon>
        <taxon>Bacillati</taxon>
        <taxon>Bacillota</taxon>
        <taxon>Bacilli</taxon>
        <taxon>Lactobacillales</taxon>
        <taxon>Lactobacillaceae</taxon>
        <taxon>Loigolactobacillus</taxon>
    </lineage>
</organism>
<reference evidence="3" key="1">
    <citation type="journal article" date="2019" name="Int. J. Syst. Evol. Microbiol.">
        <title>The Global Catalogue of Microorganisms (GCM) 10K type strain sequencing project: providing services to taxonomists for standard genome sequencing and annotation.</title>
        <authorList>
            <consortium name="The Broad Institute Genomics Platform"/>
            <consortium name="The Broad Institute Genome Sequencing Center for Infectious Disease"/>
            <person name="Wu L."/>
            <person name="Ma J."/>
        </authorList>
    </citation>
    <scope>NUCLEOTIDE SEQUENCE [LARGE SCALE GENOMIC DNA]</scope>
    <source>
        <strain evidence="3">CCM 8904</strain>
    </source>
</reference>
<keyword evidence="3" id="KW-1185">Reference proteome</keyword>
<evidence type="ECO:0000313" key="3">
    <source>
        <dbReference type="Proteomes" id="UP001596289"/>
    </source>
</evidence>
<dbReference type="Proteomes" id="UP001596289">
    <property type="component" value="Unassembled WGS sequence"/>
</dbReference>
<protein>
    <recommendedName>
        <fullName evidence="4">Glycosyltransferase RgtA/B/C/D-like domain-containing protein</fullName>
    </recommendedName>
</protein>
<gene>
    <name evidence="2" type="ORF">ACFQGP_06170</name>
</gene>
<feature type="transmembrane region" description="Helical" evidence="1">
    <location>
        <begin position="214"/>
        <end position="231"/>
    </location>
</feature>
<name>A0ABW1RG65_9LACO</name>
<feature type="transmembrane region" description="Helical" evidence="1">
    <location>
        <begin position="428"/>
        <end position="447"/>
    </location>
</feature>
<keyword evidence="1" id="KW-0812">Transmembrane</keyword>
<feature type="transmembrane region" description="Helical" evidence="1">
    <location>
        <begin position="83"/>
        <end position="102"/>
    </location>
</feature>
<feature type="transmembrane region" description="Helical" evidence="1">
    <location>
        <begin position="158"/>
        <end position="177"/>
    </location>
</feature>
<evidence type="ECO:0000256" key="1">
    <source>
        <dbReference type="SAM" id="Phobius"/>
    </source>
</evidence>
<feature type="transmembrane region" description="Helical" evidence="1">
    <location>
        <begin position="483"/>
        <end position="500"/>
    </location>
</feature>
<feature type="transmembrane region" description="Helical" evidence="1">
    <location>
        <begin position="12"/>
        <end position="31"/>
    </location>
</feature>
<evidence type="ECO:0000313" key="2">
    <source>
        <dbReference type="EMBL" id="MFC6170165.1"/>
    </source>
</evidence>
<dbReference type="RefSeq" id="WP_125551547.1">
    <property type="nucleotide sequence ID" value="NZ_JBHSSL010000035.1"/>
</dbReference>
<keyword evidence="1" id="KW-1133">Transmembrane helix</keyword>
<sequence length="514" mass="58740">MISKVNRSIQYFFYSLAIFCFIVAIASTILFPRTFNVYGLYRATASLSKIQVINVLCLLAAISFFPIIKLIHKKEFHLSDNKLRFLLLIECIIYIIIFNLFIRYYNIQHLIDDSALTFQAALQVKNKFNLGSYMYNCPGNLLLLYVYRIIIMFGGTNLYYIVNVFLGIYLLTIFISYKVLKQFNINNVNLFISIQVLFVGIQIFFHVAVAYTDILMLFFISGSLLLFIKYIKSSNLLLLISSSIVAFIAYLSKGTALIYVLALVVSLLVIETKKRKISFFIPAVVFIVGTVTWSIFVSSQHIYTDNNYGLPNTHYLMMGTSNSKIPEQLSKEQKAKIIVGGYNNTDFQYTDKLFTDKKLSKQDVSQKNIKVLKHRLSSLTALEFIKFIMRKISSTWSSGDLKSTANFGAELSTGSSKLVQFEHGPEALVLYAVMQTTQLIVYLVLILSFIRYFKAHNKIVMFSAIYCVGYFAFLLIWEANPRYTLGVFPSAIILMALYFNKTVLDTPNNLSRTP</sequence>